<evidence type="ECO:0000259" key="7">
    <source>
        <dbReference type="PROSITE" id="PS51330"/>
    </source>
</evidence>
<dbReference type="PANTHER" id="PTHR48069:SF3">
    <property type="entry name" value="DIHYDROFOLATE REDUCTASE"/>
    <property type="match status" value="1"/>
</dbReference>
<feature type="domain" description="DHFR" evidence="7">
    <location>
        <begin position="1"/>
        <end position="100"/>
    </location>
</feature>
<evidence type="ECO:0000313" key="9">
    <source>
        <dbReference type="WBParaSite" id="SMUV_0000999201-mRNA-1"/>
    </source>
</evidence>
<evidence type="ECO:0000256" key="5">
    <source>
        <dbReference type="ARBA" id="ARBA00023002"/>
    </source>
</evidence>
<dbReference type="GO" id="GO:0050661">
    <property type="term" value="F:NADP binding"/>
    <property type="evidence" value="ECO:0007669"/>
    <property type="project" value="InterPro"/>
</dbReference>
<sequence>MDENVGDDVIVSRSYEDALQKLDKLGNKIETIWNIGGSSIYKLGLDSGRVNKLFVTFVEGDFGADTFFPEIDFSKYHKDVSDPPVFIENGIRFRFERFTKLTI</sequence>
<accession>A0A0N5AYF3</accession>
<dbReference type="PROSITE" id="PS51330">
    <property type="entry name" value="DHFR_2"/>
    <property type="match status" value="1"/>
</dbReference>
<dbReference type="InterPro" id="IPR024072">
    <property type="entry name" value="DHFR-like_dom_sf"/>
</dbReference>
<dbReference type="Gene3D" id="3.40.430.10">
    <property type="entry name" value="Dihydrofolate Reductase, subunit A"/>
    <property type="match status" value="1"/>
</dbReference>
<keyword evidence="5" id="KW-0560">Oxidoreductase</keyword>
<protein>
    <recommendedName>
        <fullName evidence="2">dihydrofolate reductase</fullName>
        <ecNumber evidence="2">1.5.1.3</ecNumber>
    </recommendedName>
</protein>
<comment type="pathway">
    <text evidence="1">Cofactor biosynthesis; tetrahydrofolate biosynthesis; 5,6,7,8-tetrahydrofolate from 7,8-dihydrofolate: step 1/1.</text>
</comment>
<dbReference type="PANTHER" id="PTHR48069">
    <property type="entry name" value="DIHYDROFOLATE REDUCTASE"/>
    <property type="match status" value="1"/>
</dbReference>
<dbReference type="GO" id="GO:0006730">
    <property type="term" value="P:one-carbon metabolic process"/>
    <property type="evidence" value="ECO:0007669"/>
    <property type="project" value="UniProtKB-KW"/>
</dbReference>
<dbReference type="STRING" id="451379.A0A0N5AYF3"/>
<dbReference type="GO" id="GO:0046654">
    <property type="term" value="P:tetrahydrofolate biosynthetic process"/>
    <property type="evidence" value="ECO:0007669"/>
    <property type="project" value="InterPro"/>
</dbReference>
<reference evidence="9" key="1">
    <citation type="submission" date="2017-02" db="UniProtKB">
        <authorList>
            <consortium name="WormBaseParasite"/>
        </authorList>
    </citation>
    <scope>IDENTIFICATION</scope>
</reference>
<organism evidence="8 9">
    <name type="scientific">Syphacia muris</name>
    <dbReference type="NCBI Taxonomy" id="451379"/>
    <lineage>
        <taxon>Eukaryota</taxon>
        <taxon>Metazoa</taxon>
        <taxon>Ecdysozoa</taxon>
        <taxon>Nematoda</taxon>
        <taxon>Chromadorea</taxon>
        <taxon>Rhabditida</taxon>
        <taxon>Spirurina</taxon>
        <taxon>Oxyuridomorpha</taxon>
        <taxon>Oxyuroidea</taxon>
        <taxon>Oxyuridae</taxon>
        <taxon>Syphacia</taxon>
    </lineage>
</organism>
<name>A0A0N5AYF3_9BILA</name>
<evidence type="ECO:0000256" key="6">
    <source>
        <dbReference type="ARBA" id="ARBA00048873"/>
    </source>
</evidence>
<evidence type="ECO:0000256" key="2">
    <source>
        <dbReference type="ARBA" id="ARBA00012856"/>
    </source>
</evidence>
<dbReference type="GO" id="GO:0046452">
    <property type="term" value="P:dihydrofolate metabolic process"/>
    <property type="evidence" value="ECO:0007669"/>
    <property type="project" value="TreeGrafter"/>
</dbReference>
<dbReference type="Proteomes" id="UP000046393">
    <property type="component" value="Unplaced"/>
</dbReference>
<dbReference type="InterPro" id="IPR001796">
    <property type="entry name" value="DHFR_dom"/>
</dbReference>
<dbReference type="AlphaFoldDB" id="A0A0N5AYF3"/>
<dbReference type="SUPFAM" id="SSF53597">
    <property type="entry name" value="Dihydrofolate reductase-like"/>
    <property type="match status" value="1"/>
</dbReference>
<dbReference type="WBParaSite" id="SMUV_0000999201-mRNA-1">
    <property type="protein sequence ID" value="SMUV_0000999201-mRNA-1"/>
    <property type="gene ID" value="SMUV_0000999201"/>
</dbReference>
<proteinExistence type="predicted"/>
<dbReference type="GO" id="GO:0004146">
    <property type="term" value="F:dihydrofolate reductase activity"/>
    <property type="evidence" value="ECO:0007669"/>
    <property type="project" value="UniProtKB-EC"/>
</dbReference>
<keyword evidence="3" id="KW-0554">One-carbon metabolism</keyword>
<dbReference type="InterPro" id="IPR012259">
    <property type="entry name" value="DHFR"/>
</dbReference>
<evidence type="ECO:0000256" key="1">
    <source>
        <dbReference type="ARBA" id="ARBA00004903"/>
    </source>
</evidence>
<dbReference type="Pfam" id="PF00186">
    <property type="entry name" value="DHFR_1"/>
    <property type="match status" value="1"/>
</dbReference>
<dbReference type="GO" id="GO:0005739">
    <property type="term" value="C:mitochondrion"/>
    <property type="evidence" value="ECO:0007669"/>
    <property type="project" value="TreeGrafter"/>
</dbReference>
<keyword evidence="4" id="KW-0521">NADP</keyword>
<evidence type="ECO:0000256" key="4">
    <source>
        <dbReference type="ARBA" id="ARBA00022857"/>
    </source>
</evidence>
<dbReference type="EC" id="1.5.1.3" evidence="2"/>
<dbReference type="GO" id="GO:0046655">
    <property type="term" value="P:folic acid metabolic process"/>
    <property type="evidence" value="ECO:0007669"/>
    <property type="project" value="TreeGrafter"/>
</dbReference>
<evidence type="ECO:0000313" key="8">
    <source>
        <dbReference type="Proteomes" id="UP000046393"/>
    </source>
</evidence>
<evidence type="ECO:0000256" key="3">
    <source>
        <dbReference type="ARBA" id="ARBA00022563"/>
    </source>
</evidence>
<keyword evidence="8" id="KW-1185">Reference proteome</keyword>
<comment type="catalytic activity">
    <reaction evidence="6">
        <text>(6S)-5,6,7,8-tetrahydrofolate + NADP(+) = 7,8-dihydrofolate + NADPH + H(+)</text>
        <dbReference type="Rhea" id="RHEA:15009"/>
        <dbReference type="ChEBI" id="CHEBI:15378"/>
        <dbReference type="ChEBI" id="CHEBI:57451"/>
        <dbReference type="ChEBI" id="CHEBI:57453"/>
        <dbReference type="ChEBI" id="CHEBI:57783"/>
        <dbReference type="ChEBI" id="CHEBI:58349"/>
        <dbReference type="EC" id="1.5.1.3"/>
    </reaction>
</comment>